<keyword evidence="1" id="KW-0472">Membrane</keyword>
<sequence length="112" mass="12369">MRLLLIIAAETILASAITFVLYGWDKRLARLNGQNPNSHSRISEQTLLIMSLIGGWPGGLIGSRVFRHKTVKQSYRASFYGVVGLHVGAVAALLYWNFAGGSIEDIRELLLE</sequence>
<dbReference type="Pfam" id="PF06961">
    <property type="entry name" value="DUF1294"/>
    <property type="match status" value="1"/>
</dbReference>
<keyword evidence="1" id="KW-1133">Transmembrane helix</keyword>
<keyword evidence="1" id="KW-0812">Transmembrane</keyword>
<protein>
    <submittedName>
        <fullName evidence="2">Uncharacterized membrane protein YsdA, DUF1294 family</fullName>
    </submittedName>
</protein>
<dbReference type="Proteomes" id="UP001158067">
    <property type="component" value="Unassembled WGS sequence"/>
</dbReference>
<reference evidence="2 3" key="1">
    <citation type="submission" date="2017-05" db="EMBL/GenBank/DDBJ databases">
        <authorList>
            <person name="Varghese N."/>
            <person name="Submissions S."/>
        </authorList>
    </citation>
    <scope>NUCLEOTIDE SEQUENCE [LARGE SCALE GENOMIC DNA]</scope>
    <source>
        <strain evidence="2 3">DSM 25457</strain>
    </source>
</reference>
<proteinExistence type="predicted"/>
<evidence type="ECO:0000313" key="3">
    <source>
        <dbReference type="Proteomes" id="UP001158067"/>
    </source>
</evidence>
<dbReference type="InterPro" id="IPR010718">
    <property type="entry name" value="DUF1294"/>
</dbReference>
<name>A0ABY1PR25_9BACT</name>
<feature type="transmembrane region" description="Helical" evidence="1">
    <location>
        <begin position="78"/>
        <end position="98"/>
    </location>
</feature>
<accession>A0ABY1PR25</accession>
<evidence type="ECO:0000256" key="1">
    <source>
        <dbReference type="SAM" id="Phobius"/>
    </source>
</evidence>
<dbReference type="EMBL" id="FXUG01000001">
    <property type="protein sequence ID" value="SMP39591.1"/>
    <property type="molecule type" value="Genomic_DNA"/>
</dbReference>
<gene>
    <name evidence="2" type="ORF">SAMN06265222_101328</name>
</gene>
<keyword evidence="3" id="KW-1185">Reference proteome</keyword>
<feature type="transmembrane region" description="Helical" evidence="1">
    <location>
        <begin position="47"/>
        <end position="66"/>
    </location>
</feature>
<comment type="caution">
    <text evidence="2">The sequence shown here is derived from an EMBL/GenBank/DDBJ whole genome shotgun (WGS) entry which is preliminary data.</text>
</comment>
<dbReference type="RefSeq" id="WP_283430571.1">
    <property type="nucleotide sequence ID" value="NZ_FXUG01000001.1"/>
</dbReference>
<evidence type="ECO:0000313" key="2">
    <source>
        <dbReference type="EMBL" id="SMP39591.1"/>
    </source>
</evidence>
<organism evidence="2 3">
    <name type="scientific">Neorhodopirellula lusitana</name>
    <dbReference type="NCBI Taxonomy" id="445327"/>
    <lineage>
        <taxon>Bacteria</taxon>
        <taxon>Pseudomonadati</taxon>
        <taxon>Planctomycetota</taxon>
        <taxon>Planctomycetia</taxon>
        <taxon>Pirellulales</taxon>
        <taxon>Pirellulaceae</taxon>
        <taxon>Neorhodopirellula</taxon>
    </lineage>
</organism>